<gene>
    <name evidence="1" type="ORF">MITSMUL_03247</name>
</gene>
<dbReference type="EMBL" id="ABWK02000001">
    <property type="protein sequence ID" value="EEX70110.1"/>
    <property type="molecule type" value="Genomic_DNA"/>
</dbReference>
<dbReference type="eggNOG" id="ENOG5033CNB">
    <property type="taxonomic scope" value="Bacteria"/>
</dbReference>
<proteinExistence type="predicted"/>
<evidence type="ECO:0000313" key="2">
    <source>
        <dbReference type="Proteomes" id="UP000003671"/>
    </source>
</evidence>
<evidence type="ECO:0000313" key="1">
    <source>
        <dbReference type="EMBL" id="EEX70110.1"/>
    </source>
</evidence>
<dbReference type="HOGENOM" id="CLU_145991_2_1_9"/>
<dbReference type="AlphaFoldDB" id="C9KJP4"/>
<sequence>MQCKQEETIMAIKITGFYQLPHQTMPELVDFNEVFDTSFMRKYTRFRTFEKFLQGSRFKIENQRDFEALPEEKMDAWVRKATKFSSWQEMLDTATDKYVMHKNL</sequence>
<accession>C9KJP4</accession>
<dbReference type="Proteomes" id="UP000003671">
    <property type="component" value="Unassembled WGS sequence"/>
</dbReference>
<protein>
    <submittedName>
        <fullName evidence="1">Uncharacterized protein</fullName>
    </submittedName>
</protein>
<dbReference type="PATRIC" id="fig|500635.8.peg.160"/>
<keyword evidence="2" id="KW-1185">Reference proteome</keyword>
<name>C9KJP4_9FIRM</name>
<comment type="caution">
    <text evidence="1">The sequence shown here is derived from an EMBL/GenBank/DDBJ whole genome shotgun (WGS) entry which is preliminary data.</text>
</comment>
<organism evidence="1 2">
    <name type="scientific">Mitsuokella multacida DSM 20544</name>
    <dbReference type="NCBI Taxonomy" id="500635"/>
    <lineage>
        <taxon>Bacteria</taxon>
        <taxon>Bacillati</taxon>
        <taxon>Bacillota</taxon>
        <taxon>Negativicutes</taxon>
        <taxon>Selenomonadales</taxon>
        <taxon>Selenomonadaceae</taxon>
        <taxon>Mitsuokella</taxon>
    </lineage>
</organism>
<dbReference type="STRING" id="500635.MITSMUL_03247"/>
<reference evidence="1" key="1">
    <citation type="submission" date="2009-09" db="EMBL/GenBank/DDBJ databases">
        <authorList>
            <person name="Weinstock G."/>
            <person name="Sodergren E."/>
            <person name="Clifton S."/>
            <person name="Fulton L."/>
            <person name="Fulton B."/>
            <person name="Courtney L."/>
            <person name="Fronick C."/>
            <person name="Harrison M."/>
            <person name="Strong C."/>
            <person name="Farmer C."/>
            <person name="Delahaunty K."/>
            <person name="Markovic C."/>
            <person name="Hall O."/>
            <person name="Minx P."/>
            <person name="Tomlinson C."/>
            <person name="Mitreva M."/>
            <person name="Nelson J."/>
            <person name="Hou S."/>
            <person name="Wollam A."/>
            <person name="Pepin K.H."/>
            <person name="Johnson M."/>
            <person name="Bhonagiri V."/>
            <person name="Nash W.E."/>
            <person name="Warren W."/>
            <person name="Chinwalla A."/>
            <person name="Mardis E.R."/>
            <person name="Wilson R.K."/>
        </authorList>
    </citation>
    <scope>NUCLEOTIDE SEQUENCE [LARGE SCALE GENOMIC DNA]</scope>
    <source>
        <strain evidence="1">DSM 20544</strain>
    </source>
</reference>